<feature type="coiled-coil region" evidence="1">
    <location>
        <begin position="101"/>
        <end position="174"/>
    </location>
</feature>
<dbReference type="Proteomes" id="UP000002532">
    <property type="component" value="Chromosome"/>
</dbReference>
<evidence type="ECO:0000313" key="3">
    <source>
        <dbReference type="EMBL" id="AAX50483.1"/>
    </source>
</evidence>
<dbReference type="HOGENOM" id="CLU_1037056_0_0_0"/>
<keyword evidence="2" id="KW-0812">Transmembrane</keyword>
<dbReference type="RefSeq" id="WP_011324649.1">
    <property type="nucleotide sequence ID" value="NC_007429.1"/>
</dbReference>
<evidence type="ECO:0008006" key="5">
    <source>
        <dbReference type="Google" id="ProtNLM"/>
    </source>
</evidence>
<keyword evidence="1" id="KW-0175">Coiled coil</keyword>
<protein>
    <recommendedName>
        <fullName evidence="5">Inclusion membrane protein</fullName>
    </recommendedName>
</protein>
<dbReference type="AlphaFoldDB" id="A0A0H2X1Q3"/>
<dbReference type="PANTHER" id="PTHR41155">
    <property type="entry name" value="FI19525P1"/>
    <property type="match status" value="1"/>
</dbReference>
<gene>
    <name evidence="3" type="ordered locus">CTA_0245</name>
</gene>
<dbReference type="KEGG" id="cta:CTA_0245"/>
<organism evidence="3 4">
    <name type="scientific">Chlamydia trachomatis serovar A (strain ATCC VR-571B / DSM 19440 / HAR-13)</name>
    <dbReference type="NCBI Taxonomy" id="315277"/>
    <lineage>
        <taxon>Bacteria</taxon>
        <taxon>Pseudomonadati</taxon>
        <taxon>Chlamydiota</taxon>
        <taxon>Chlamydiia</taxon>
        <taxon>Chlamydiales</taxon>
        <taxon>Chlamydiaceae</taxon>
        <taxon>Chlamydia/Chlamydophila group</taxon>
        <taxon>Chlamydia</taxon>
    </lineage>
</organism>
<name>A0A0H2X1Q3_CHLTA</name>
<keyword evidence="4" id="KW-1185">Reference proteome</keyword>
<feature type="transmembrane region" description="Helical" evidence="2">
    <location>
        <begin position="68"/>
        <end position="88"/>
    </location>
</feature>
<dbReference type="PANTHER" id="PTHR41155:SF1">
    <property type="entry name" value="FI19525P1"/>
    <property type="match status" value="1"/>
</dbReference>
<sequence length="270" mass="29649">MVSLALGTSNGVEANNGINDLSPAPEAKKTGSRLCYKISVVAALVLGLLAAAGGAVVLALFCTFAPPLFFYAGVVLVALGAVILGVGVSNTCSCCLRSRKIEAREQLILQQKEEISQLEQQLAKALKELNTKYPASLLERRGLRENLKAWQACCLNLEEEMRDLLTKLGGYQERLKVLPAKEKQIEELKAMLEHYSRICHERGELINLLKTANKKLSKEFEKLLLNYKAHRDVCLGEKVLVKSVNLIDLDPKSDSSDGDDDDGFNYGSRV</sequence>
<evidence type="ECO:0000256" key="1">
    <source>
        <dbReference type="SAM" id="Coils"/>
    </source>
</evidence>
<accession>A0A0H2X1Q3</accession>
<proteinExistence type="predicted"/>
<evidence type="ECO:0000256" key="2">
    <source>
        <dbReference type="SAM" id="Phobius"/>
    </source>
</evidence>
<dbReference type="EMBL" id="CP000051">
    <property type="protein sequence ID" value="AAX50483.1"/>
    <property type="molecule type" value="Genomic_DNA"/>
</dbReference>
<reference evidence="3 4" key="1">
    <citation type="journal article" date="2005" name="Infect. Immun.">
        <title>Comparative genomic analysis of Chlamydia trachomatis oculotropic and genitotropic strains.</title>
        <authorList>
            <person name="Carlson J.H."/>
            <person name="Porcella S.F."/>
            <person name="McClarty G."/>
            <person name="Caldwell H.D."/>
        </authorList>
    </citation>
    <scope>NUCLEOTIDE SEQUENCE [LARGE SCALE GENOMIC DNA]</scope>
    <source>
        <strain evidence="4">ATCC VR-571B / DSM 19440 / HAR-13</strain>
    </source>
</reference>
<keyword evidence="2" id="KW-1133">Transmembrane helix</keyword>
<evidence type="ECO:0000313" key="4">
    <source>
        <dbReference type="Proteomes" id="UP000002532"/>
    </source>
</evidence>
<keyword evidence="2" id="KW-0472">Membrane</keyword>
<feature type="transmembrane region" description="Helical" evidence="2">
    <location>
        <begin position="38"/>
        <end position="61"/>
    </location>
</feature>